<evidence type="ECO:0000256" key="3">
    <source>
        <dbReference type="SAM" id="SignalP"/>
    </source>
</evidence>
<evidence type="ECO:0000313" key="5">
    <source>
        <dbReference type="Proteomes" id="UP000504629"/>
    </source>
</evidence>
<accession>A0A6J2JSV6</accession>
<dbReference type="InterPro" id="IPR002018">
    <property type="entry name" value="CarbesteraseB"/>
</dbReference>
<feature type="signal peptide" evidence="3">
    <location>
        <begin position="1"/>
        <end position="17"/>
    </location>
</feature>
<keyword evidence="1" id="KW-0325">Glycoprotein</keyword>
<gene>
    <name evidence="6" type="primary">LOC114244901</name>
</gene>
<dbReference type="PANTHER" id="PTHR11559">
    <property type="entry name" value="CARBOXYLESTERASE"/>
    <property type="match status" value="1"/>
</dbReference>
<keyword evidence="3" id="KW-0732">Signal</keyword>
<dbReference type="OrthoDB" id="19653at2759"/>
<dbReference type="GeneID" id="114244901"/>
<feature type="region of interest" description="Disordered" evidence="2">
    <location>
        <begin position="555"/>
        <end position="623"/>
    </location>
</feature>
<dbReference type="KEGG" id="bman:114244901"/>
<dbReference type="Pfam" id="PF00135">
    <property type="entry name" value="COesterase"/>
    <property type="match status" value="1"/>
</dbReference>
<feature type="domain" description="Carboxylesterase type B" evidence="4">
    <location>
        <begin position="23"/>
        <end position="511"/>
    </location>
</feature>
<dbReference type="SMR" id="A0A6J2JSV6"/>
<keyword evidence="5" id="KW-1185">Reference proteome</keyword>
<reference evidence="6" key="1">
    <citation type="submission" date="2025-08" db="UniProtKB">
        <authorList>
            <consortium name="RefSeq"/>
        </authorList>
    </citation>
    <scope>IDENTIFICATION</scope>
    <source>
        <tissue evidence="6">Silk gland</tissue>
    </source>
</reference>
<feature type="compositionally biased region" description="Acidic residues" evidence="2">
    <location>
        <begin position="559"/>
        <end position="572"/>
    </location>
</feature>
<dbReference type="RefSeq" id="XP_028032650.1">
    <property type="nucleotide sequence ID" value="XM_028176849.1"/>
</dbReference>
<evidence type="ECO:0000256" key="1">
    <source>
        <dbReference type="ARBA" id="ARBA00023180"/>
    </source>
</evidence>
<feature type="compositionally biased region" description="Acidic residues" evidence="2">
    <location>
        <begin position="582"/>
        <end position="618"/>
    </location>
</feature>
<dbReference type="AlphaFoldDB" id="A0A6J2JSV6"/>
<evidence type="ECO:0000259" key="4">
    <source>
        <dbReference type="Pfam" id="PF00135"/>
    </source>
</evidence>
<proteinExistence type="predicted"/>
<protein>
    <submittedName>
        <fullName evidence="6">Venom carboxylesterase-6-like</fullName>
    </submittedName>
</protein>
<dbReference type="Proteomes" id="UP000504629">
    <property type="component" value="Unplaced"/>
</dbReference>
<dbReference type="InterPro" id="IPR050309">
    <property type="entry name" value="Type-B_Carboxylest/Lipase"/>
</dbReference>
<dbReference type="CTD" id="100169706"/>
<feature type="chain" id="PRO_5026850868" evidence="3">
    <location>
        <begin position="18"/>
        <end position="650"/>
    </location>
</feature>
<sequence>MRLKVILPLLFFASISGEDFELPIVNIGQGAVLGSHAHDGEYFTFYGIPYADSTSGPHRFKAPSSPPKFEGAFVANRRDVKCVRPLGVGYEGTEDCLVVDVLTPNLDAAAQLPVMVWVKGKEFDSEYNQDFSFRNFVQKDVVVVSINFRESILGFLCLGTEVAPGNAGLKDIIAGLKWVKENIAHFGGNPDDVTLFGHGSGAAAVDLVTLSPLANGLVHKAIAQSGNAFAPWAVTRDNLNYAIQVAEALGHIVTNIQELSEIFTRTSVAALMAVINELDLTDNSLAFAPCLEREALSVESFITKSPYQTILDGEFLQIPFMTGFVENEGTIRATEAIEHDWLQRMETSFPDFLQPDLQFENAEGESAIAEEIKDFYFKNELISMFNIEDYLSYHGDTMILVSTIREARIRAASSSSPVYLYQFSYSGSLGKPFVGPIQVDAAAHSEELAYMFYEKSDDNIPLLDLTIGDILVERWTNFAKTGAPVSETSQVVWRPFTTENNHYLRILDDSEVRGDQETTLELDLQNPYPETLLFWEEIYNEHFLDARGKWELSERTEGTEDGDENGSGEELPENGGEADNGSGEEVDEGNEGEPEEDEGNEGEPEEDEGNEGEPEEDNTPGSASTAIAYTFPILTVFALINKLHLSQIMS</sequence>
<dbReference type="SUPFAM" id="SSF53474">
    <property type="entry name" value="alpha/beta-Hydrolases"/>
    <property type="match status" value="1"/>
</dbReference>
<name>A0A6J2JSV6_BOMMA</name>
<evidence type="ECO:0000256" key="2">
    <source>
        <dbReference type="SAM" id="MobiDB-lite"/>
    </source>
</evidence>
<evidence type="ECO:0000313" key="6">
    <source>
        <dbReference type="RefSeq" id="XP_028032650.1"/>
    </source>
</evidence>
<dbReference type="InterPro" id="IPR029058">
    <property type="entry name" value="AB_hydrolase_fold"/>
</dbReference>
<dbReference type="Gene3D" id="3.40.50.1820">
    <property type="entry name" value="alpha/beta hydrolase"/>
    <property type="match status" value="1"/>
</dbReference>
<organism evidence="5 6">
    <name type="scientific">Bombyx mandarina</name>
    <name type="common">Wild silk moth</name>
    <name type="synonym">Wild silkworm</name>
    <dbReference type="NCBI Taxonomy" id="7092"/>
    <lineage>
        <taxon>Eukaryota</taxon>
        <taxon>Metazoa</taxon>
        <taxon>Ecdysozoa</taxon>
        <taxon>Arthropoda</taxon>
        <taxon>Hexapoda</taxon>
        <taxon>Insecta</taxon>
        <taxon>Pterygota</taxon>
        <taxon>Neoptera</taxon>
        <taxon>Endopterygota</taxon>
        <taxon>Lepidoptera</taxon>
        <taxon>Glossata</taxon>
        <taxon>Ditrysia</taxon>
        <taxon>Bombycoidea</taxon>
        <taxon>Bombycidae</taxon>
        <taxon>Bombycinae</taxon>
        <taxon>Bombyx</taxon>
    </lineage>
</organism>